<feature type="domain" description="Trafficking protein particle complex subunit 11" evidence="2">
    <location>
        <begin position="333"/>
        <end position="600"/>
    </location>
</feature>
<evidence type="ECO:0000259" key="1">
    <source>
        <dbReference type="Pfam" id="PF07919"/>
    </source>
</evidence>
<reference evidence="3 4" key="1">
    <citation type="submission" date="2019-06" db="EMBL/GenBank/DDBJ databases">
        <title>Draft genome sequence of the filamentous fungus Phialemoniopsis curvata isolated from diesel fuel.</title>
        <authorList>
            <person name="Varaljay V.A."/>
            <person name="Lyon W.J."/>
            <person name="Crouch A.L."/>
            <person name="Drake C.E."/>
            <person name="Hollomon J.M."/>
            <person name="Nadeau L.J."/>
            <person name="Nunn H.S."/>
            <person name="Stevenson B.S."/>
            <person name="Bojanowski C.L."/>
            <person name="Crookes-Goodson W.J."/>
        </authorList>
    </citation>
    <scope>NUCLEOTIDE SEQUENCE [LARGE SCALE GENOMIC DNA]</scope>
    <source>
        <strain evidence="3 4">D216</strain>
    </source>
</reference>
<dbReference type="OrthoDB" id="6278596at2759"/>
<proteinExistence type="predicted"/>
<dbReference type="InParanoid" id="A0A507AZG4"/>
<dbReference type="Pfam" id="PF11817">
    <property type="entry name" value="Foie-gras_1"/>
    <property type="match status" value="1"/>
</dbReference>
<organism evidence="3 4">
    <name type="scientific">Thyridium curvatum</name>
    <dbReference type="NCBI Taxonomy" id="1093900"/>
    <lineage>
        <taxon>Eukaryota</taxon>
        <taxon>Fungi</taxon>
        <taxon>Dikarya</taxon>
        <taxon>Ascomycota</taxon>
        <taxon>Pezizomycotina</taxon>
        <taxon>Sordariomycetes</taxon>
        <taxon>Sordariomycetidae</taxon>
        <taxon>Thyridiales</taxon>
        <taxon>Thyridiaceae</taxon>
        <taxon>Thyridium</taxon>
    </lineage>
</organism>
<comment type="caution">
    <text evidence="3">The sequence shown here is derived from an EMBL/GenBank/DDBJ whole genome shotgun (WGS) entry which is preliminary data.</text>
</comment>
<dbReference type="AlphaFoldDB" id="A0A507AZG4"/>
<accession>A0A507AZG4</accession>
<dbReference type="EMBL" id="SKBQ01000005">
    <property type="protein sequence ID" value="TPX10241.1"/>
    <property type="molecule type" value="Genomic_DNA"/>
</dbReference>
<gene>
    <name evidence="3" type="ORF">E0L32_001438</name>
</gene>
<dbReference type="STRING" id="1093900.A0A507AZG4"/>
<sequence>MDDYPKGSLDHNVPLLMTLGLPSSEPGEDPLPLDLREQATLLRSEIPVLEGKQAEALSKYIQESDGSRGPWNGSDNSRSHKFRIRLAGRTFLLPPRRSRLPENFDPPPTPVPLHSPFSPLSPSCDLYPDGMINHKWLQKHQELVPSVVACFYSLTADQTLATLHDNRIKADINGLRNAIAQSGYKCKLSVIFLAEETTQSLEGVYERLDNIRRGCALDTKAFFFIPPQDDLERAADNALSTIYTQAIEYYRDLGRHARKKRGRGYAPQPAVPPTSGTSQTLSLAGWNVRYDFKSGVFAEFRQEMDAASKSFEQAYEILMGTEVLDIVPSWSPRWNEARLLADILAVRILRCLFWNGQYSVAVRRWRSHRDRIADFVDGRGRGTNNYGWEAWESRWALVMVDLITKTDVLELYQDETTLFLEPEKSLVGERLYPWEHLHHPGYWYRIAAKHLSIRRAMAQRIPEDDRRPPEMSPASKVAHRAFTYENFMCPDPHEEFPLVGNGVDHSKMIVDVLLKARAQFETHKQFRLAAEITIECAREFAAAREWQKVFALLHPLWETTTFRSEDWLNIFEDLSWMLRTAAAETNRGDVVAAIDWELMNKKFTRRQDWHYDIAKSLDGISTQNTQPLIKVNDSLIDPFLSTSFAFKNDQGNAGHVCQAQLSIVSNAFPDSASLSLKHIRLAFNGGIRPVLIEHDASTAGTEASIQRTVVSAVALQEGLTAEEVSDAGPVPYLRGTGDLTIQPGQTRVFQLALHLREPGDARAVSAELVFQCANFTLEQMVKFPEDEPGGFWFHSATSRRHISRSHPTSIHVAPRPPKLEINSSNFLTQYYTNEAVDLQFEIVNAEDAEASVKIDAALTGETPQGFKLILNDDDGETAPAGETEAKISSLSLGNIPSKLSSKGAIRIDPTTLSTSYELTIKALYHLVSDPETPIVQTAVFKLNFVNPFEANYDLMPKLHPESWPSIFDSEGIHDLSDDGEAYAKARGLAQMWSLITRYASFAAEDLMVMDIDISIAPTKGVRTQTKKRAVLPDGGLQVKPKTIEEAHFDIEAQKLSLDDRDPASLDVTLLIRWKRLTSETVNTTSLPVPRLSIFGIEPRVLASVSYPEGGDSLVKLDICIENASNHFLTFGLAMEPSDEFAFSGAKQTTLNVLPVSRRDITYRLLPLVHGTWVKPGLVVRDKYFQKVLRVIPTEGMKLDKDGFMIWIPPLDDEFEEPSTDES</sequence>
<dbReference type="InterPro" id="IPR012880">
    <property type="entry name" value="Gryzun"/>
</dbReference>
<evidence type="ECO:0000259" key="2">
    <source>
        <dbReference type="Pfam" id="PF11817"/>
    </source>
</evidence>
<dbReference type="Proteomes" id="UP000319257">
    <property type="component" value="Unassembled WGS sequence"/>
</dbReference>
<dbReference type="RefSeq" id="XP_030991952.1">
    <property type="nucleotide sequence ID" value="XM_031135517.1"/>
</dbReference>
<name>A0A507AZG4_9PEZI</name>
<dbReference type="PANTHER" id="PTHR14374">
    <property type="entry name" value="FOIE GRAS"/>
    <property type="match status" value="1"/>
</dbReference>
<dbReference type="Pfam" id="PF07919">
    <property type="entry name" value="Gryzun"/>
    <property type="match status" value="1"/>
</dbReference>
<evidence type="ECO:0000313" key="4">
    <source>
        <dbReference type="Proteomes" id="UP000319257"/>
    </source>
</evidence>
<dbReference type="GeneID" id="41968885"/>
<dbReference type="PANTHER" id="PTHR14374:SF0">
    <property type="entry name" value="TRAFFICKING PROTEIN PARTICLE COMPLEX SUBUNIT 11"/>
    <property type="match status" value="1"/>
</dbReference>
<protein>
    <recommendedName>
        <fullName evidence="5">Trafficking protein particle complex subunit 11</fullName>
    </recommendedName>
</protein>
<keyword evidence="4" id="KW-1185">Reference proteome</keyword>
<evidence type="ECO:0008006" key="5">
    <source>
        <dbReference type="Google" id="ProtNLM"/>
    </source>
</evidence>
<evidence type="ECO:0000313" key="3">
    <source>
        <dbReference type="EMBL" id="TPX10241.1"/>
    </source>
</evidence>
<dbReference type="InterPro" id="IPR021773">
    <property type="entry name" value="TPC11"/>
</dbReference>
<feature type="domain" description="Gryzun putative trafficking through Golgi" evidence="1">
    <location>
        <begin position="629"/>
        <end position="1208"/>
    </location>
</feature>